<keyword evidence="7" id="KW-0032">Aminotransferase</keyword>
<gene>
    <name evidence="7" type="ORF">GCM10009681_26970</name>
</gene>
<comment type="cofactor">
    <cofactor evidence="1">
        <name>pyridoxal 5'-phosphate</name>
        <dbReference type="ChEBI" id="CHEBI:597326"/>
    </cofactor>
</comment>
<dbReference type="InterPro" id="IPR015424">
    <property type="entry name" value="PyrdxlP-dep_Trfase"/>
</dbReference>
<accession>A0ABP4WGQ0</accession>
<dbReference type="EC" id="4.4.1.13" evidence="2"/>
<dbReference type="Gene3D" id="3.40.640.10">
    <property type="entry name" value="Type I PLP-dependent aspartate aminotransferase-like (Major domain)"/>
    <property type="match status" value="1"/>
</dbReference>
<dbReference type="Gene3D" id="3.90.1150.10">
    <property type="entry name" value="Aspartate Aminotransferase, domain 1"/>
    <property type="match status" value="1"/>
</dbReference>
<dbReference type="InterPro" id="IPR015421">
    <property type="entry name" value="PyrdxlP-dep_Trfase_major"/>
</dbReference>
<evidence type="ECO:0000256" key="1">
    <source>
        <dbReference type="ARBA" id="ARBA00001933"/>
    </source>
</evidence>
<dbReference type="PANTHER" id="PTHR43525">
    <property type="entry name" value="PROTEIN MALY"/>
    <property type="match status" value="1"/>
</dbReference>
<evidence type="ECO:0000256" key="3">
    <source>
        <dbReference type="ARBA" id="ARBA00022898"/>
    </source>
</evidence>
<organism evidence="7 8">
    <name type="scientific">Luedemannella helvata</name>
    <dbReference type="NCBI Taxonomy" id="349315"/>
    <lineage>
        <taxon>Bacteria</taxon>
        <taxon>Bacillati</taxon>
        <taxon>Actinomycetota</taxon>
        <taxon>Actinomycetes</taxon>
        <taxon>Micromonosporales</taxon>
        <taxon>Micromonosporaceae</taxon>
        <taxon>Luedemannella</taxon>
    </lineage>
</organism>
<evidence type="ECO:0000259" key="6">
    <source>
        <dbReference type="Pfam" id="PF00155"/>
    </source>
</evidence>
<dbReference type="EMBL" id="BAAALS010000011">
    <property type="protein sequence ID" value="GAA1754409.1"/>
    <property type="molecule type" value="Genomic_DNA"/>
</dbReference>
<keyword evidence="4" id="KW-0456">Lyase</keyword>
<evidence type="ECO:0000256" key="5">
    <source>
        <dbReference type="ARBA" id="ARBA00037974"/>
    </source>
</evidence>
<protein>
    <recommendedName>
        <fullName evidence="2">cysteine-S-conjugate beta-lyase</fullName>
        <ecNumber evidence="2">4.4.1.13</ecNumber>
    </recommendedName>
</protein>
<dbReference type="GO" id="GO:0008483">
    <property type="term" value="F:transaminase activity"/>
    <property type="evidence" value="ECO:0007669"/>
    <property type="project" value="UniProtKB-KW"/>
</dbReference>
<keyword evidence="8" id="KW-1185">Reference proteome</keyword>
<comment type="caution">
    <text evidence="7">The sequence shown here is derived from an EMBL/GenBank/DDBJ whole genome shotgun (WGS) entry which is preliminary data.</text>
</comment>
<dbReference type="Proteomes" id="UP001500655">
    <property type="component" value="Unassembled WGS sequence"/>
</dbReference>
<dbReference type="InterPro" id="IPR051798">
    <property type="entry name" value="Class-II_PLP-Dep_Aminotrans"/>
</dbReference>
<evidence type="ECO:0000256" key="4">
    <source>
        <dbReference type="ARBA" id="ARBA00023239"/>
    </source>
</evidence>
<dbReference type="InterPro" id="IPR015422">
    <property type="entry name" value="PyrdxlP-dep_Trfase_small"/>
</dbReference>
<evidence type="ECO:0000256" key="2">
    <source>
        <dbReference type="ARBA" id="ARBA00012224"/>
    </source>
</evidence>
<evidence type="ECO:0000313" key="7">
    <source>
        <dbReference type="EMBL" id="GAA1754409.1"/>
    </source>
</evidence>
<keyword evidence="3" id="KW-0663">Pyridoxal phosphate</keyword>
<name>A0ABP4WGQ0_9ACTN</name>
<feature type="domain" description="Aminotransferase class I/classII large" evidence="6">
    <location>
        <begin position="98"/>
        <end position="384"/>
    </location>
</feature>
<evidence type="ECO:0000313" key="8">
    <source>
        <dbReference type="Proteomes" id="UP001500655"/>
    </source>
</evidence>
<reference evidence="8" key="1">
    <citation type="journal article" date="2019" name="Int. J. Syst. Evol. Microbiol.">
        <title>The Global Catalogue of Microorganisms (GCM) 10K type strain sequencing project: providing services to taxonomists for standard genome sequencing and annotation.</title>
        <authorList>
            <consortium name="The Broad Institute Genomics Platform"/>
            <consortium name="The Broad Institute Genome Sequencing Center for Infectious Disease"/>
            <person name="Wu L."/>
            <person name="Ma J."/>
        </authorList>
    </citation>
    <scope>NUCLEOTIDE SEQUENCE [LARGE SCALE GENOMIC DNA]</scope>
    <source>
        <strain evidence="8">JCM 13249</strain>
    </source>
</reference>
<comment type="similarity">
    <text evidence="5">Belongs to the class-II pyridoxal-phosphate-dependent aminotransferase family. MalY/PatB cystathionine beta-lyase subfamily.</text>
</comment>
<keyword evidence="7" id="KW-0808">Transferase</keyword>
<proteinExistence type="inferred from homology"/>
<dbReference type="InterPro" id="IPR004839">
    <property type="entry name" value="Aminotransferase_I/II_large"/>
</dbReference>
<sequence>MRHYERVDNPLEQLSTAELRARRSLKWRAYDRDVLPAWVAEMDVPLAPAIAAALTAAVARGDTGYAHMGRLAEAFCGFAQRRHGGWLPDPGRMRLVPDVNTAIGAVLPLVTGPGNSVVINTPAYPPFARTITAVGRRVVASPLRRDGNTGRYSLDLDRLAHDLGRRDVSAYLMCHPHNPTGLVATRAELVAIADLAEAHDVQVLVDEIHAPLSYPGVPFTPFASLPHAAADAAVTFVSPSKAWHLPGLKAALAVAPGDDGWATLRAMPSGHGAGLLGVIAGEAAYTDADDWLDALLAGLDSNRRLLATLLTERLPGAGYHPPDATYLAWLDLRALGLGDDPAGALLARGRVALAAGPSFGPEGLGFARLNFATSAARLAEAVTRMAAAVD</sequence>
<dbReference type="RefSeq" id="WP_344081020.1">
    <property type="nucleotide sequence ID" value="NZ_BAAALS010000011.1"/>
</dbReference>
<dbReference type="SUPFAM" id="SSF53383">
    <property type="entry name" value="PLP-dependent transferases"/>
    <property type="match status" value="1"/>
</dbReference>
<dbReference type="CDD" id="cd00609">
    <property type="entry name" value="AAT_like"/>
    <property type="match status" value="1"/>
</dbReference>
<dbReference type="PANTHER" id="PTHR43525:SF2">
    <property type="entry name" value="CYSTATHIONINE BETA-LYASE-RELATED"/>
    <property type="match status" value="1"/>
</dbReference>
<dbReference type="Pfam" id="PF00155">
    <property type="entry name" value="Aminotran_1_2"/>
    <property type="match status" value="1"/>
</dbReference>